<keyword evidence="2" id="KW-1185">Reference proteome</keyword>
<gene>
    <name evidence="1" type="ORF">MERR_LOCUS23482</name>
</gene>
<name>A0A6D2J8E1_9BRAS</name>
<dbReference type="EMBL" id="CACVBM020001163">
    <property type="protein sequence ID" value="CAA7036247.1"/>
    <property type="molecule type" value="Genomic_DNA"/>
</dbReference>
<organism evidence="1 2">
    <name type="scientific">Microthlaspi erraticum</name>
    <dbReference type="NCBI Taxonomy" id="1685480"/>
    <lineage>
        <taxon>Eukaryota</taxon>
        <taxon>Viridiplantae</taxon>
        <taxon>Streptophyta</taxon>
        <taxon>Embryophyta</taxon>
        <taxon>Tracheophyta</taxon>
        <taxon>Spermatophyta</taxon>
        <taxon>Magnoliopsida</taxon>
        <taxon>eudicotyledons</taxon>
        <taxon>Gunneridae</taxon>
        <taxon>Pentapetalae</taxon>
        <taxon>rosids</taxon>
        <taxon>malvids</taxon>
        <taxon>Brassicales</taxon>
        <taxon>Brassicaceae</taxon>
        <taxon>Coluteocarpeae</taxon>
        <taxon>Microthlaspi</taxon>
    </lineage>
</organism>
<dbReference type="AlphaFoldDB" id="A0A6D2J8E1"/>
<proteinExistence type="predicted"/>
<comment type="caution">
    <text evidence="1">The sequence shown here is derived from an EMBL/GenBank/DDBJ whole genome shotgun (WGS) entry which is preliminary data.</text>
</comment>
<evidence type="ECO:0000313" key="1">
    <source>
        <dbReference type="EMBL" id="CAA7036247.1"/>
    </source>
</evidence>
<protein>
    <submittedName>
        <fullName evidence="1">Uncharacterized protein</fullName>
    </submittedName>
</protein>
<dbReference type="Proteomes" id="UP000467841">
    <property type="component" value="Unassembled WGS sequence"/>
</dbReference>
<reference evidence="1" key="1">
    <citation type="submission" date="2020-01" db="EMBL/GenBank/DDBJ databases">
        <authorList>
            <person name="Mishra B."/>
        </authorList>
    </citation>
    <scope>NUCLEOTIDE SEQUENCE [LARGE SCALE GENOMIC DNA]</scope>
</reference>
<evidence type="ECO:0000313" key="2">
    <source>
        <dbReference type="Proteomes" id="UP000467841"/>
    </source>
</evidence>
<sequence>MTNTTRSPRWVSSDHCLYITSENAYNNYSNSSTNILSFESSESVVTEKNGKHQSNDVKINKDFFLRKKHPLFRLLGLINTLLTLVSTTSPCTGAARYPFGIP</sequence>
<accession>A0A6D2J8E1</accession>